<sequence>MRLCGNTADDMAQANDLEVTQWQQRLARFPLASASAGAGRIVYRDAGAGTTAAVPLVLLHGIGSGSPSWVAQLEGLSERRRVLAWDAPGYAESTPVQPASPHAEDYAAVLEAWLDALGIARVHLVGHSLGALMAGAFARRAPERLASLLLLAPAGGYGAAEPAIRDEKRRARLALLDQYGPAGLAERRSGNLNAPGASEAARAWVRWNMARIRPDGYRQATELLANGDLAGDLSAWRAIPSTRGPVRVAVGSDDAITTPQACARIAAAADVALDVLPGLGHACYIEDGAGLTTLIEGFVENAEHQA</sequence>
<dbReference type="GO" id="GO:0016020">
    <property type="term" value="C:membrane"/>
    <property type="evidence" value="ECO:0007669"/>
    <property type="project" value="TreeGrafter"/>
</dbReference>
<protein>
    <submittedName>
        <fullName evidence="2">Pimeloyl-ACP methyl ester carboxylesterase</fullName>
    </submittedName>
</protein>
<dbReference type="PANTHER" id="PTHR43798:SF5">
    <property type="entry name" value="MONOACYLGLYCEROL LIPASE ABHD6"/>
    <property type="match status" value="1"/>
</dbReference>
<dbReference type="InterPro" id="IPR029058">
    <property type="entry name" value="AB_hydrolase_fold"/>
</dbReference>
<accession>A0A1H2PPF2</accession>
<evidence type="ECO:0000313" key="2">
    <source>
        <dbReference type="EMBL" id="SDV48633.1"/>
    </source>
</evidence>
<reference evidence="3" key="1">
    <citation type="submission" date="2016-09" db="EMBL/GenBank/DDBJ databases">
        <authorList>
            <person name="Varghese N."/>
            <person name="Submissions S."/>
        </authorList>
    </citation>
    <scope>NUCLEOTIDE SEQUENCE [LARGE SCALE GENOMIC DNA]</scope>
    <source>
        <strain evidence="3">JS23</strain>
    </source>
</reference>
<dbReference type="AlphaFoldDB" id="A0A1H2PPF2"/>
<dbReference type="InterPro" id="IPR050266">
    <property type="entry name" value="AB_hydrolase_sf"/>
</dbReference>
<dbReference type="Gene3D" id="3.40.50.1820">
    <property type="entry name" value="alpha/beta hydrolase"/>
    <property type="match status" value="1"/>
</dbReference>
<dbReference type="EMBL" id="FNLO01000005">
    <property type="protein sequence ID" value="SDV48633.1"/>
    <property type="molecule type" value="Genomic_DNA"/>
</dbReference>
<dbReference type="GO" id="GO:0047372">
    <property type="term" value="F:monoacylglycerol lipase activity"/>
    <property type="evidence" value="ECO:0007669"/>
    <property type="project" value="TreeGrafter"/>
</dbReference>
<dbReference type="InterPro" id="IPR000073">
    <property type="entry name" value="AB_hydrolase_1"/>
</dbReference>
<dbReference type="PRINTS" id="PR00111">
    <property type="entry name" value="ABHYDROLASE"/>
</dbReference>
<dbReference type="SUPFAM" id="SSF53474">
    <property type="entry name" value="alpha/beta-Hydrolases"/>
    <property type="match status" value="1"/>
</dbReference>
<dbReference type="Pfam" id="PF00561">
    <property type="entry name" value="Abhydrolase_1"/>
    <property type="match status" value="1"/>
</dbReference>
<evidence type="ECO:0000313" key="3">
    <source>
        <dbReference type="Proteomes" id="UP000243719"/>
    </source>
</evidence>
<organism evidence="2 3">
    <name type="scientific">Chitinasiproducens palmae</name>
    <dbReference type="NCBI Taxonomy" id="1770053"/>
    <lineage>
        <taxon>Bacteria</taxon>
        <taxon>Pseudomonadati</taxon>
        <taxon>Pseudomonadota</taxon>
        <taxon>Betaproteobacteria</taxon>
        <taxon>Burkholderiales</taxon>
        <taxon>Burkholderiaceae</taxon>
        <taxon>Chitinasiproducens</taxon>
    </lineage>
</organism>
<evidence type="ECO:0000259" key="1">
    <source>
        <dbReference type="Pfam" id="PF00561"/>
    </source>
</evidence>
<dbReference type="PANTHER" id="PTHR43798">
    <property type="entry name" value="MONOACYLGLYCEROL LIPASE"/>
    <property type="match status" value="1"/>
</dbReference>
<name>A0A1H2PPF2_9BURK</name>
<dbReference type="Proteomes" id="UP000243719">
    <property type="component" value="Unassembled WGS sequence"/>
</dbReference>
<gene>
    <name evidence="2" type="ORF">SAMN05216551_105251</name>
</gene>
<dbReference type="GO" id="GO:0046464">
    <property type="term" value="P:acylglycerol catabolic process"/>
    <property type="evidence" value="ECO:0007669"/>
    <property type="project" value="TreeGrafter"/>
</dbReference>
<feature type="domain" description="AB hydrolase-1" evidence="1">
    <location>
        <begin position="55"/>
        <end position="286"/>
    </location>
</feature>
<proteinExistence type="predicted"/>
<keyword evidence="3" id="KW-1185">Reference proteome</keyword>
<dbReference type="STRING" id="1770053.SAMN05216551_105251"/>